<dbReference type="InterPro" id="IPR001130">
    <property type="entry name" value="TatD-like"/>
</dbReference>
<feature type="region of interest" description="Disordered" evidence="1">
    <location>
        <begin position="235"/>
        <end position="277"/>
    </location>
</feature>
<dbReference type="OMA" id="VPCFGWH"/>
<evidence type="ECO:0008006" key="4">
    <source>
        <dbReference type="Google" id="ProtNLM"/>
    </source>
</evidence>
<dbReference type="GO" id="GO:0016788">
    <property type="term" value="F:hydrolase activity, acting on ester bonds"/>
    <property type="evidence" value="ECO:0007669"/>
    <property type="project" value="InterPro"/>
</dbReference>
<accession>A0A0U1M5P2</accession>
<dbReference type="InterPro" id="IPR053044">
    <property type="entry name" value="Metallo-hydrolase/TatD-type"/>
</dbReference>
<dbReference type="EMBL" id="CVMT01000007">
    <property type="protein sequence ID" value="CRG90266.1"/>
    <property type="molecule type" value="Genomic_DNA"/>
</dbReference>
<dbReference type="InterPro" id="IPR032466">
    <property type="entry name" value="Metal_Hydrolase"/>
</dbReference>
<dbReference type="AlphaFoldDB" id="A0A0U1M5P2"/>
<dbReference type="Proteomes" id="UP000054383">
    <property type="component" value="Unassembled WGS sequence"/>
</dbReference>
<feature type="compositionally biased region" description="Low complexity" evidence="1">
    <location>
        <begin position="256"/>
        <end position="266"/>
    </location>
</feature>
<gene>
    <name evidence="2" type="ORF">PISL3812_07309</name>
</gene>
<dbReference type="SUPFAM" id="SSF51556">
    <property type="entry name" value="Metallo-dependent hydrolases"/>
    <property type="match status" value="1"/>
</dbReference>
<evidence type="ECO:0000313" key="2">
    <source>
        <dbReference type="EMBL" id="CRG90266.1"/>
    </source>
</evidence>
<sequence>MDGEMAGHQPRLPWELGVFDAHCHPTDTMASIAHISHMKATALTIMATRGEDQDLVEEVAAKFDGDAALEKKKVIPCFGWHPWFAHQLIQDGMTTTTTTKADHYRQVLTGTSKEDGEFFQTLPDPKPLHILLAETRARLLAHPHALVGEIGLDKAFRLPMPWQQHEVESRDVGLTPGSREGRKLSPYRVSMDHQRAVLRAQLQLAGELRRPVSIHSVQAHGAVFDVLQSLWQGHECRKESRRERKQRKFEETYQTSSDNSNKPSSSRENNEPLPYPPRVCLHSYSGPPDPLKQYLKPEVPSEVYFSFSAVINFANPSIDKAAAVLEALPDDRILVESDLHSAGTEMDQLLEDAIRTICHLRRWSLEDGVKRLADNWRRFVFG</sequence>
<dbReference type="OrthoDB" id="413993at2759"/>
<keyword evidence="3" id="KW-1185">Reference proteome</keyword>
<dbReference type="Gene3D" id="3.20.20.140">
    <property type="entry name" value="Metal-dependent hydrolases"/>
    <property type="match status" value="1"/>
</dbReference>
<evidence type="ECO:0000256" key="1">
    <source>
        <dbReference type="SAM" id="MobiDB-lite"/>
    </source>
</evidence>
<organism evidence="2 3">
    <name type="scientific">Talaromyces islandicus</name>
    <name type="common">Penicillium islandicum</name>
    <dbReference type="NCBI Taxonomy" id="28573"/>
    <lineage>
        <taxon>Eukaryota</taxon>
        <taxon>Fungi</taxon>
        <taxon>Dikarya</taxon>
        <taxon>Ascomycota</taxon>
        <taxon>Pezizomycotina</taxon>
        <taxon>Eurotiomycetes</taxon>
        <taxon>Eurotiomycetidae</taxon>
        <taxon>Eurotiales</taxon>
        <taxon>Trichocomaceae</taxon>
        <taxon>Talaromyces</taxon>
        <taxon>Talaromyces sect. Islandici</taxon>
    </lineage>
</organism>
<evidence type="ECO:0000313" key="3">
    <source>
        <dbReference type="Proteomes" id="UP000054383"/>
    </source>
</evidence>
<protein>
    <recommendedName>
        <fullName evidence="4">Cut9 interacting protein Scn1</fullName>
    </recommendedName>
</protein>
<dbReference type="Pfam" id="PF01026">
    <property type="entry name" value="TatD_DNase"/>
    <property type="match status" value="1"/>
</dbReference>
<dbReference type="PANTHER" id="PTHR47345:SF1">
    <property type="entry name" value="CUT9-INTERACTING PROTEIN SCN1"/>
    <property type="match status" value="1"/>
</dbReference>
<dbReference type="PANTHER" id="PTHR47345">
    <property type="entry name" value="CUT9-INTERACTING PROTEIN SCN1"/>
    <property type="match status" value="1"/>
</dbReference>
<proteinExistence type="predicted"/>
<name>A0A0U1M5P2_TALIS</name>
<reference evidence="2 3" key="1">
    <citation type="submission" date="2015-04" db="EMBL/GenBank/DDBJ databases">
        <authorList>
            <person name="Syromyatnikov M.Y."/>
            <person name="Popov V.N."/>
        </authorList>
    </citation>
    <scope>NUCLEOTIDE SEQUENCE [LARGE SCALE GENOMIC DNA]</scope>
    <source>
        <strain evidence="2">WF-38-12</strain>
    </source>
</reference>